<dbReference type="Gene3D" id="1.10.8.60">
    <property type="match status" value="1"/>
</dbReference>
<reference evidence="3" key="1">
    <citation type="submission" date="2020-06" db="EMBL/GenBank/DDBJ databases">
        <title>Unique genomic features of the anaerobic methanotrophic archaea.</title>
        <authorList>
            <person name="Chadwick G.L."/>
            <person name="Skennerton C.T."/>
            <person name="Laso-Perez R."/>
            <person name="Leu A.O."/>
            <person name="Speth D.R."/>
            <person name="Yu H."/>
            <person name="Morgan-Lang C."/>
            <person name="Hatzenpichler R."/>
            <person name="Goudeau D."/>
            <person name="Malmstrom R."/>
            <person name="Brazelton W.J."/>
            <person name="Woyke T."/>
            <person name="Hallam S.J."/>
            <person name="Tyson G.W."/>
            <person name="Wegener G."/>
            <person name="Boetius A."/>
            <person name="Orphan V."/>
        </authorList>
    </citation>
    <scope>NUCLEOTIDE SEQUENCE</scope>
</reference>
<dbReference type="EMBL" id="MT630632">
    <property type="protein sequence ID" value="QNO41393.1"/>
    <property type="molecule type" value="Genomic_DNA"/>
</dbReference>
<proteinExistence type="predicted"/>
<evidence type="ECO:0000313" key="2">
    <source>
        <dbReference type="EMBL" id="QNO41393.1"/>
    </source>
</evidence>
<evidence type="ECO:0000259" key="1">
    <source>
        <dbReference type="Pfam" id="PF17862"/>
    </source>
</evidence>
<dbReference type="InterPro" id="IPR027417">
    <property type="entry name" value="P-loop_NTPase"/>
</dbReference>
<gene>
    <name evidence="3" type="primary">ftsH</name>
    <name evidence="3" type="ORF">IFEFHKNF_00014</name>
    <name evidence="2" type="ORF">LPIJKFAB_00009</name>
</gene>
<dbReference type="InterPro" id="IPR041569">
    <property type="entry name" value="AAA_lid_3"/>
</dbReference>
<dbReference type="GO" id="GO:0006508">
    <property type="term" value="P:proteolysis"/>
    <property type="evidence" value="ECO:0007669"/>
    <property type="project" value="UniProtKB-KW"/>
</dbReference>
<evidence type="ECO:0000313" key="3">
    <source>
        <dbReference type="EMBL" id="QNO48144.1"/>
    </source>
</evidence>
<keyword evidence="3" id="KW-0645">Protease</keyword>
<name>A0A7G9YJG0_9EURY</name>
<accession>A0A7G9YJG0</accession>
<dbReference type="EMBL" id="MT631312">
    <property type="protein sequence ID" value="QNO48144.1"/>
    <property type="molecule type" value="Genomic_DNA"/>
</dbReference>
<keyword evidence="3" id="KW-0482">Metalloprotease</keyword>
<keyword evidence="3" id="KW-0378">Hydrolase</keyword>
<protein>
    <submittedName>
        <fullName evidence="3">ATP-dependent zinc metalloprotease FtsH</fullName>
        <ecNumber evidence="3">3.4.24.-</ecNumber>
    </submittedName>
</protein>
<feature type="domain" description="AAA ATPase AAA+ lid" evidence="1">
    <location>
        <begin position="6"/>
        <end position="50"/>
    </location>
</feature>
<dbReference type="GO" id="GO:0008237">
    <property type="term" value="F:metallopeptidase activity"/>
    <property type="evidence" value="ECO:0007669"/>
    <property type="project" value="UniProtKB-KW"/>
</dbReference>
<organism evidence="3">
    <name type="scientific">Candidatus Methanogaster sp. ANME-2c ERB4</name>
    <dbReference type="NCBI Taxonomy" id="2759911"/>
    <lineage>
        <taxon>Archaea</taxon>
        <taxon>Methanobacteriati</taxon>
        <taxon>Methanobacteriota</taxon>
        <taxon>Stenosarchaea group</taxon>
        <taxon>Methanomicrobia</taxon>
        <taxon>Methanosarcinales</taxon>
        <taxon>ANME-2 cluster</taxon>
        <taxon>Candidatus Methanogasteraceae</taxon>
        <taxon>Candidatus Methanogaster</taxon>
    </lineage>
</organism>
<dbReference type="EC" id="3.4.24.-" evidence="3"/>
<dbReference type="AlphaFoldDB" id="A0A7G9YJG0"/>
<dbReference type="SUPFAM" id="SSF52540">
    <property type="entry name" value="P-loop containing nucleoside triphosphate hydrolases"/>
    <property type="match status" value="1"/>
</dbReference>
<sequence length="71" mass="7696">MSVADDVDFEHLAALTEDANGADLKAIVMEAGMSAVREERDAVHLKDFEDAIKDILIPVSKPDQYSAGMFA</sequence>
<dbReference type="Pfam" id="PF17862">
    <property type="entry name" value="AAA_lid_3"/>
    <property type="match status" value="1"/>
</dbReference>